<dbReference type="AlphaFoldDB" id="A0A7G1KG11"/>
<gene>
    <name evidence="1" type="ORF">NWFMUON74_20140</name>
</gene>
<dbReference type="KEGG" id="nwl:NWFMUON74_20140"/>
<dbReference type="RefSeq" id="WP_187687529.1">
    <property type="nucleotide sequence ID" value="NZ_AP023396.1"/>
</dbReference>
<dbReference type="EMBL" id="AP023396">
    <property type="protein sequence ID" value="BCK54242.1"/>
    <property type="molecule type" value="Genomic_DNA"/>
</dbReference>
<proteinExistence type="predicted"/>
<sequence>MPDDLNGFLKALVKVAERVLGIEFSDFFRIDLENCRTLVTENIFRLGQNTDTVSVADRDRSCWRRSLGHLFA</sequence>
<reference evidence="1 2" key="1">
    <citation type="submission" date="2020-08" db="EMBL/GenBank/DDBJ databases">
        <title>Genome Sequencing of Nocardia wallacei strain FMUON74 and assembly.</title>
        <authorList>
            <person name="Toyokawa M."/>
            <person name="Uesaka K."/>
        </authorList>
    </citation>
    <scope>NUCLEOTIDE SEQUENCE [LARGE SCALE GENOMIC DNA]</scope>
    <source>
        <strain evidence="1 2">FMUON74</strain>
    </source>
</reference>
<protein>
    <submittedName>
        <fullName evidence="1">Uncharacterized protein</fullName>
    </submittedName>
</protein>
<dbReference type="GeneID" id="80346575"/>
<accession>A0A7G1KG11</accession>
<keyword evidence="2" id="KW-1185">Reference proteome</keyword>
<name>A0A7G1KG11_9NOCA</name>
<evidence type="ECO:0000313" key="1">
    <source>
        <dbReference type="EMBL" id="BCK54242.1"/>
    </source>
</evidence>
<dbReference type="Proteomes" id="UP000516173">
    <property type="component" value="Chromosome"/>
</dbReference>
<evidence type="ECO:0000313" key="2">
    <source>
        <dbReference type="Proteomes" id="UP000516173"/>
    </source>
</evidence>
<organism evidence="1 2">
    <name type="scientific">Nocardia wallacei</name>
    <dbReference type="NCBI Taxonomy" id="480035"/>
    <lineage>
        <taxon>Bacteria</taxon>
        <taxon>Bacillati</taxon>
        <taxon>Actinomycetota</taxon>
        <taxon>Actinomycetes</taxon>
        <taxon>Mycobacteriales</taxon>
        <taxon>Nocardiaceae</taxon>
        <taxon>Nocardia</taxon>
    </lineage>
</organism>